<dbReference type="Proteomes" id="UP000018542">
    <property type="component" value="Chromosome"/>
</dbReference>
<protein>
    <submittedName>
        <fullName evidence="1">Aspartyl protease</fullName>
    </submittedName>
</protein>
<dbReference type="KEGG" id="hni:W911_11995"/>
<sequence length="190" mass="20122">MALSSGARSLLSELASWGAAAGILVVGVLYYDTLRTALSDAIGLGSEPVVAEAVATREPAGEPNTLRSGTEELKASRDGHYYARAEINGRPLDVLVDTGASMVALTYEDAERLGLNLRPSDFTARVQTANGTAAVAPVELDRVSIGRITVRNVRGVVSERGRLGKTLLGMSFLGELRRVDISQGRLLLVE</sequence>
<dbReference type="RefSeq" id="WP_023787739.1">
    <property type="nucleotide sequence ID" value="NC_022997.1"/>
</dbReference>
<evidence type="ECO:0000313" key="1">
    <source>
        <dbReference type="EMBL" id="AHB48964.1"/>
    </source>
</evidence>
<reference evidence="1 2" key="1">
    <citation type="journal article" date="2014" name="Genome Announc.">
        <title>Complete Genome Sequence of Hyphomicrobium nitrativorans Strain NL23, a Denitrifying Bacterium Isolated from Biofilm of a Methanol-Fed Denitrification System Treating Seawater at the Montreal Biodome.</title>
        <authorList>
            <person name="Martineau C."/>
            <person name="Villeneuve C."/>
            <person name="Mauffrey F."/>
            <person name="Villemur R."/>
        </authorList>
    </citation>
    <scope>NUCLEOTIDE SEQUENCE [LARGE SCALE GENOMIC DNA]</scope>
    <source>
        <strain evidence="1">NL23</strain>
    </source>
</reference>
<dbReference type="SUPFAM" id="SSF50630">
    <property type="entry name" value="Acid proteases"/>
    <property type="match status" value="1"/>
</dbReference>
<dbReference type="NCBIfam" id="TIGR02281">
    <property type="entry name" value="clan_AA_DTGA"/>
    <property type="match status" value="1"/>
</dbReference>
<dbReference type="EMBL" id="CP006912">
    <property type="protein sequence ID" value="AHB48964.1"/>
    <property type="molecule type" value="Genomic_DNA"/>
</dbReference>
<dbReference type="PROSITE" id="PS00141">
    <property type="entry name" value="ASP_PROTEASE"/>
    <property type="match status" value="1"/>
</dbReference>
<dbReference type="HOGENOM" id="CLU_099411_3_1_5"/>
<dbReference type="GO" id="GO:0004190">
    <property type="term" value="F:aspartic-type endopeptidase activity"/>
    <property type="evidence" value="ECO:0007669"/>
    <property type="project" value="InterPro"/>
</dbReference>
<accession>V5SG84</accession>
<dbReference type="InterPro" id="IPR011969">
    <property type="entry name" value="Clan_AA_Asp_peptidase_C"/>
</dbReference>
<dbReference type="CDD" id="cd05483">
    <property type="entry name" value="retropepsin_like_bacteria"/>
    <property type="match status" value="1"/>
</dbReference>
<dbReference type="InterPro" id="IPR001969">
    <property type="entry name" value="Aspartic_peptidase_AS"/>
</dbReference>
<dbReference type="InterPro" id="IPR034122">
    <property type="entry name" value="Retropepsin-like_bacterial"/>
</dbReference>
<name>V5SG84_9HYPH</name>
<evidence type="ECO:0000313" key="2">
    <source>
        <dbReference type="Proteomes" id="UP000018542"/>
    </source>
</evidence>
<dbReference type="AlphaFoldDB" id="V5SG84"/>
<gene>
    <name evidence="1" type="ORF">W911_11995</name>
</gene>
<dbReference type="Gene3D" id="2.40.70.10">
    <property type="entry name" value="Acid Proteases"/>
    <property type="match status" value="1"/>
</dbReference>
<keyword evidence="1" id="KW-0378">Hydrolase</keyword>
<dbReference type="GO" id="GO:0006508">
    <property type="term" value="P:proteolysis"/>
    <property type="evidence" value="ECO:0007669"/>
    <property type="project" value="UniProtKB-KW"/>
</dbReference>
<keyword evidence="2" id="KW-1185">Reference proteome</keyword>
<dbReference type="Pfam" id="PF13975">
    <property type="entry name" value="gag-asp_proteas"/>
    <property type="match status" value="1"/>
</dbReference>
<dbReference type="PATRIC" id="fig|1029756.8.peg.2490"/>
<dbReference type="OrthoDB" id="7595324at2"/>
<organism evidence="1 2">
    <name type="scientific">Hyphomicrobium nitrativorans NL23</name>
    <dbReference type="NCBI Taxonomy" id="1029756"/>
    <lineage>
        <taxon>Bacteria</taxon>
        <taxon>Pseudomonadati</taxon>
        <taxon>Pseudomonadota</taxon>
        <taxon>Alphaproteobacteria</taxon>
        <taxon>Hyphomicrobiales</taxon>
        <taxon>Hyphomicrobiaceae</taxon>
        <taxon>Hyphomicrobium</taxon>
    </lineage>
</organism>
<proteinExistence type="predicted"/>
<dbReference type="InterPro" id="IPR021109">
    <property type="entry name" value="Peptidase_aspartic_dom_sf"/>
</dbReference>
<dbReference type="STRING" id="1029756.W911_11995"/>
<keyword evidence="1" id="KW-0645">Protease</keyword>